<keyword evidence="5" id="KW-1185">Reference proteome</keyword>
<dbReference type="PANTHER" id="PTHR42736:SF1">
    <property type="entry name" value="PROTEIN-GLUTAMINE GAMMA-GLUTAMYLTRANSFERASE"/>
    <property type="match status" value="1"/>
</dbReference>
<protein>
    <submittedName>
        <fullName evidence="4">Transglutaminase domain-containing protein</fullName>
    </submittedName>
</protein>
<feature type="transmembrane region" description="Helical" evidence="2">
    <location>
        <begin position="75"/>
        <end position="94"/>
    </location>
</feature>
<dbReference type="Proteomes" id="UP000326903">
    <property type="component" value="Unassembled WGS sequence"/>
</dbReference>
<dbReference type="EMBL" id="VYQF01000003">
    <property type="protein sequence ID" value="KAA9038611.1"/>
    <property type="molecule type" value="Genomic_DNA"/>
</dbReference>
<accession>A0A5J5IGV4</accession>
<evidence type="ECO:0000313" key="4">
    <source>
        <dbReference type="EMBL" id="KAA9038611.1"/>
    </source>
</evidence>
<evidence type="ECO:0000259" key="3">
    <source>
        <dbReference type="SMART" id="SM00460"/>
    </source>
</evidence>
<dbReference type="InterPro" id="IPR002931">
    <property type="entry name" value="Transglutaminase-like"/>
</dbReference>
<keyword evidence="2" id="KW-1133">Transmembrane helix</keyword>
<feature type="domain" description="Transglutaminase-like" evidence="3">
    <location>
        <begin position="507"/>
        <end position="579"/>
    </location>
</feature>
<feature type="transmembrane region" description="Helical" evidence="2">
    <location>
        <begin position="157"/>
        <end position="175"/>
    </location>
</feature>
<comment type="caution">
    <text evidence="4">The sequence shown here is derived from an EMBL/GenBank/DDBJ whole genome shotgun (WGS) entry which is preliminary data.</text>
</comment>
<reference evidence="4 5" key="1">
    <citation type="submission" date="2019-09" db="EMBL/GenBank/DDBJ databases">
        <title>Draft genome sequence of Ginsengibacter sp. BR5-29.</title>
        <authorList>
            <person name="Im W.-T."/>
        </authorList>
    </citation>
    <scope>NUCLEOTIDE SEQUENCE [LARGE SCALE GENOMIC DNA]</scope>
    <source>
        <strain evidence="4 5">BR5-29</strain>
    </source>
</reference>
<feature type="transmembrane region" description="Helical" evidence="2">
    <location>
        <begin position="15"/>
        <end position="35"/>
    </location>
</feature>
<feature type="transmembrane region" description="Helical" evidence="2">
    <location>
        <begin position="100"/>
        <end position="120"/>
    </location>
</feature>
<name>A0A5J5IGV4_9BACT</name>
<organism evidence="4 5">
    <name type="scientific">Ginsengibacter hankyongi</name>
    <dbReference type="NCBI Taxonomy" id="2607284"/>
    <lineage>
        <taxon>Bacteria</taxon>
        <taxon>Pseudomonadati</taxon>
        <taxon>Bacteroidota</taxon>
        <taxon>Chitinophagia</taxon>
        <taxon>Chitinophagales</taxon>
        <taxon>Chitinophagaceae</taxon>
        <taxon>Ginsengibacter</taxon>
    </lineage>
</organism>
<keyword evidence="2" id="KW-0812">Transmembrane</keyword>
<sequence length="873" mass="100478">MRQMKIEKKYSAKKIFARITLLIIPAIAIGAYLLWHLNEYYGVLESQWATESLFLATGLIAGCLFYSFRFRFITTTLPLLLLLFIIGKIVSNIYTGEFTAFYAITKFYIFSFLFFTGWLAGWGFARLRWFPVILSSLIMLLQIIVISNTSDITAKKLVLAFAPVLVFSFYIVYTAELVRNMNEDEPNFSWFIVKKLLGFVVAAGIILLLIFSFYKKDFLAIEQQYGGGKSETQTPNKESLTKENKDGTVSNKKQMGLSGGRSSTKRLVFIAKLDNYFPKTDLPNPLYFTYDYYTKFDTLTQTLEVDSLMPSNDLFQPDPSKIPLYFTQTDSSVLLKSKGYLDKKVVSTEVYKALLSPKEFLAPATAFFCQPIAVEKEYKQQFKSAYRAKMMVSDLNSAYFVYNPAGNKVLENFQTQRFNLLRQISNWNNEDSAFMSYYTFIPKGDDFDSIRALAKEITKNATTPIDKIIAVRNYFLSTDETGQPLFKYTDNPGVPGLPSASKLNYFLFQNRKGYCAYYAGATLFLLRALGIPTRVSTGFLTMDRSTKNKGWYWFYEDQAHAWTQVYFPGYGWLDFDTTIPSTEQQQAPAPDGTPPITVQTALFVTHGKVIDVDTLKKRVDMSVSQMIYHDKTFDLKKPVTLNMDVSLATITRDSGEVPLSELKVGNEITALSFSDQFKNISLKDSNSYQEIVEKIPTPAPIDEIKIIDSTKEQQQIAKEIKKQPASLTKIIWIAISILALFILLIFSLPWLIFQWFNYKARHTKAIRQKAYWSYNAAAYYCNQLGYSRDEMSPTQFAKEKIDAHFKTNFYSFMLVYLKSKYSKEPLTHSDENVVQNFYPTFYKTVKNKIPFRERFSKFLNYYRTINFFSKPKI</sequence>
<dbReference type="PANTHER" id="PTHR42736">
    <property type="entry name" value="PROTEIN-GLUTAMINE GAMMA-GLUTAMYLTRANSFERASE"/>
    <property type="match status" value="1"/>
</dbReference>
<dbReference type="SMART" id="SM00460">
    <property type="entry name" value="TGc"/>
    <property type="match status" value="1"/>
</dbReference>
<evidence type="ECO:0000256" key="2">
    <source>
        <dbReference type="SAM" id="Phobius"/>
    </source>
</evidence>
<dbReference type="Pfam" id="PF01841">
    <property type="entry name" value="Transglut_core"/>
    <property type="match status" value="1"/>
</dbReference>
<feature type="region of interest" description="Disordered" evidence="1">
    <location>
        <begin position="227"/>
        <end position="260"/>
    </location>
</feature>
<keyword evidence="2" id="KW-0472">Membrane</keyword>
<evidence type="ECO:0000313" key="5">
    <source>
        <dbReference type="Proteomes" id="UP000326903"/>
    </source>
</evidence>
<gene>
    <name evidence="4" type="ORF">FW778_13745</name>
</gene>
<dbReference type="InterPro" id="IPR052901">
    <property type="entry name" value="Bact_TGase-like"/>
</dbReference>
<dbReference type="AlphaFoldDB" id="A0A5J5IGV4"/>
<feature type="transmembrane region" description="Helical" evidence="2">
    <location>
        <begin position="127"/>
        <end position="145"/>
    </location>
</feature>
<feature type="transmembrane region" description="Helical" evidence="2">
    <location>
        <begin position="47"/>
        <end position="68"/>
    </location>
</feature>
<feature type="transmembrane region" description="Helical" evidence="2">
    <location>
        <begin position="196"/>
        <end position="214"/>
    </location>
</feature>
<dbReference type="SUPFAM" id="SSF54001">
    <property type="entry name" value="Cysteine proteinases"/>
    <property type="match status" value="1"/>
</dbReference>
<dbReference type="InterPro" id="IPR038765">
    <property type="entry name" value="Papain-like_cys_pep_sf"/>
</dbReference>
<evidence type="ECO:0000256" key="1">
    <source>
        <dbReference type="SAM" id="MobiDB-lite"/>
    </source>
</evidence>
<dbReference type="Gene3D" id="3.10.620.30">
    <property type="match status" value="1"/>
</dbReference>
<feature type="transmembrane region" description="Helical" evidence="2">
    <location>
        <begin position="730"/>
        <end position="753"/>
    </location>
</feature>
<proteinExistence type="predicted"/>